<evidence type="ECO:0000256" key="8">
    <source>
        <dbReference type="RuleBase" id="RU363032"/>
    </source>
</evidence>
<dbReference type="Gene3D" id="1.10.3720.10">
    <property type="entry name" value="MetI-like"/>
    <property type="match status" value="2"/>
</dbReference>
<dbReference type="CDD" id="cd06261">
    <property type="entry name" value="TM_PBP2"/>
    <property type="match status" value="2"/>
</dbReference>
<dbReference type="PANTHER" id="PTHR43357:SF3">
    <property type="entry name" value="FE(3+)-TRANSPORT SYSTEM PERMEASE PROTEIN FBPB 2"/>
    <property type="match status" value="1"/>
</dbReference>
<evidence type="ECO:0000313" key="10">
    <source>
        <dbReference type="EMBL" id="PPB49770.1"/>
    </source>
</evidence>
<dbReference type="Proteomes" id="UP000239297">
    <property type="component" value="Unassembled WGS sequence"/>
</dbReference>
<feature type="transmembrane region" description="Helical" evidence="8">
    <location>
        <begin position="529"/>
        <end position="548"/>
    </location>
</feature>
<evidence type="ECO:0000256" key="7">
    <source>
        <dbReference type="ARBA" id="ARBA00023136"/>
    </source>
</evidence>
<feature type="transmembrane region" description="Helical" evidence="8">
    <location>
        <begin position="343"/>
        <end position="365"/>
    </location>
</feature>
<keyword evidence="6 8" id="KW-1133">Transmembrane helix</keyword>
<feature type="transmembrane region" description="Helical" evidence="8">
    <location>
        <begin position="248"/>
        <end position="268"/>
    </location>
</feature>
<feature type="transmembrane region" description="Helical" evidence="8">
    <location>
        <begin position="483"/>
        <end position="509"/>
    </location>
</feature>
<evidence type="ECO:0000313" key="11">
    <source>
        <dbReference type="Proteomes" id="UP000239297"/>
    </source>
</evidence>
<feature type="transmembrane region" description="Helical" evidence="8">
    <location>
        <begin position="298"/>
        <end position="323"/>
    </location>
</feature>
<keyword evidence="4" id="KW-0997">Cell inner membrane</keyword>
<sequence>MTDTAALAEPRPPRRRYRTYGVGRPAWSTLVVVVAVVVATPVLAVVVDGLGSLGSTTPPRDLIPMILTTLALMLGVGAGALVVGGGLAWLVTAYRFPLRDLLVWLLVLPLAVPAYVLGFVFLSVFDVAGPVQSLLRTVFGTDVWVPEVRSLPAAILVMTLSLYPYVYLMARSALIEQSSGTYDAARTLGSTRGQALRRVVLPLARPSLAAGLALVMMETLTDFATVQYFNVQTVSVGVYLVWKGTFDFHAATQLAVLVLLFAVAVLAAERALRGRARYHQQGGRRQGFSPERLRGAPAWAATAACVAALSAGFLIPVGQLLIWAFGQIAADAGFLADPRFVEYLANSLLVAMITAVACVAVSLGVGHAIRMGGGRVVSFAAQLTTFGYAVPGAVIGIGVLLSFATLDTALERAGVPGGTGLIVTGSVVGILYAYVIRFLAPAYQSVGASLEKITPAITSSALSLGAGPHRILRRVHLPLARPGVAVALMLVVIDAVKELPIVLLLRPFGFTTASVWVYELARENFWEKASLPALVIVAAAIIPVFVLVRQTRRREVHGTTSGKEGQ</sequence>
<evidence type="ECO:0000256" key="5">
    <source>
        <dbReference type="ARBA" id="ARBA00022692"/>
    </source>
</evidence>
<dbReference type="PROSITE" id="PS50928">
    <property type="entry name" value="ABC_TM1"/>
    <property type="match status" value="2"/>
</dbReference>
<feature type="transmembrane region" description="Helical" evidence="8">
    <location>
        <begin position="102"/>
        <end position="125"/>
    </location>
</feature>
<dbReference type="PANTHER" id="PTHR43357">
    <property type="entry name" value="INNER MEMBRANE ABC TRANSPORTER PERMEASE PROTEIN YDCV"/>
    <property type="match status" value="1"/>
</dbReference>
<dbReference type="InterPro" id="IPR035906">
    <property type="entry name" value="MetI-like_sf"/>
</dbReference>
<comment type="similarity">
    <text evidence="8">Belongs to the binding-protein-dependent transport system permease family.</text>
</comment>
<evidence type="ECO:0000256" key="3">
    <source>
        <dbReference type="ARBA" id="ARBA00022475"/>
    </source>
</evidence>
<dbReference type="RefSeq" id="WP_104121256.1">
    <property type="nucleotide sequence ID" value="NZ_PRKW01000003.1"/>
</dbReference>
<feature type="domain" description="ABC transmembrane type-1" evidence="9">
    <location>
        <begin position="344"/>
        <end position="547"/>
    </location>
</feature>
<evidence type="ECO:0000256" key="2">
    <source>
        <dbReference type="ARBA" id="ARBA00022448"/>
    </source>
</evidence>
<dbReference type="AlphaFoldDB" id="A0A2S5IZ50"/>
<keyword evidence="3" id="KW-1003">Cell membrane</keyword>
<feature type="domain" description="ABC transmembrane type-1" evidence="9">
    <location>
        <begin position="66"/>
        <end position="267"/>
    </location>
</feature>
<dbReference type="EMBL" id="PRKW01000003">
    <property type="protein sequence ID" value="PPB49770.1"/>
    <property type="molecule type" value="Genomic_DNA"/>
</dbReference>
<keyword evidence="11" id="KW-1185">Reference proteome</keyword>
<feature type="transmembrane region" description="Helical" evidence="8">
    <location>
        <begin position="66"/>
        <end position="90"/>
    </location>
</feature>
<evidence type="ECO:0000259" key="9">
    <source>
        <dbReference type="PROSITE" id="PS50928"/>
    </source>
</evidence>
<keyword evidence="5 8" id="KW-0812">Transmembrane</keyword>
<proteinExistence type="inferred from homology"/>
<dbReference type="Pfam" id="PF00528">
    <property type="entry name" value="BPD_transp_1"/>
    <property type="match status" value="1"/>
</dbReference>
<dbReference type="GO" id="GO:0055085">
    <property type="term" value="P:transmembrane transport"/>
    <property type="evidence" value="ECO:0007669"/>
    <property type="project" value="InterPro"/>
</dbReference>
<keyword evidence="2 8" id="KW-0813">Transport</keyword>
<evidence type="ECO:0000256" key="6">
    <source>
        <dbReference type="ARBA" id="ARBA00022989"/>
    </source>
</evidence>
<keyword evidence="7 8" id="KW-0472">Membrane</keyword>
<protein>
    <submittedName>
        <fullName evidence="10">Iron ABC transporter permease</fullName>
    </submittedName>
</protein>
<feature type="transmembrane region" description="Helical" evidence="8">
    <location>
        <begin position="418"/>
        <end position="440"/>
    </location>
</feature>
<dbReference type="GO" id="GO:0005886">
    <property type="term" value="C:plasma membrane"/>
    <property type="evidence" value="ECO:0007669"/>
    <property type="project" value="UniProtKB-SubCell"/>
</dbReference>
<name>A0A2S5IZ50_9MICC</name>
<dbReference type="OrthoDB" id="9808619at2"/>
<dbReference type="InterPro" id="IPR000515">
    <property type="entry name" value="MetI-like"/>
</dbReference>
<reference evidence="10 11" key="1">
    <citation type="journal article" date="2014" name="Int. J. Syst. Evol. Microbiol.">
        <title>Arthrobacter pityocampae sp. nov., isolated from Thaumetopoea pityocampa (Lep., Thaumetopoeidae).</title>
        <authorList>
            <person name="Ince I.A."/>
            <person name="Demirbag Z."/>
            <person name="Kati H."/>
        </authorList>
    </citation>
    <scope>NUCLEOTIDE SEQUENCE [LARGE SCALE GENOMIC DNA]</scope>
    <source>
        <strain evidence="10 11">Tp2</strain>
    </source>
</reference>
<evidence type="ECO:0000256" key="1">
    <source>
        <dbReference type="ARBA" id="ARBA00004429"/>
    </source>
</evidence>
<comment type="caution">
    <text evidence="10">The sequence shown here is derived from an EMBL/GenBank/DDBJ whole genome shotgun (WGS) entry which is preliminary data.</text>
</comment>
<feature type="transmembrane region" description="Helical" evidence="8">
    <location>
        <begin position="151"/>
        <end position="170"/>
    </location>
</feature>
<accession>A0A2S5IZ50</accession>
<organism evidence="10 11">
    <name type="scientific">Arthrobacter pityocampae</name>
    <dbReference type="NCBI Taxonomy" id="547334"/>
    <lineage>
        <taxon>Bacteria</taxon>
        <taxon>Bacillati</taxon>
        <taxon>Actinomycetota</taxon>
        <taxon>Actinomycetes</taxon>
        <taxon>Micrococcales</taxon>
        <taxon>Micrococcaceae</taxon>
        <taxon>Arthrobacter</taxon>
    </lineage>
</organism>
<dbReference type="SUPFAM" id="SSF161098">
    <property type="entry name" value="MetI-like"/>
    <property type="match status" value="2"/>
</dbReference>
<gene>
    <name evidence="10" type="ORF">C4K88_08920</name>
</gene>
<feature type="transmembrane region" description="Helical" evidence="8">
    <location>
        <begin position="25"/>
        <end position="46"/>
    </location>
</feature>
<feature type="transmembrane region" description="Helical" evidence="8">
    <location>
        <begin position="386"/>
        <end position="406"/>
    </location>
</feature>
<evidence type="ECO:0000256" key="4">
    <source>
        <dbReference type="ARBA" id="ARBA00022519"/>
    </source>
</evidence>
<comment type="subcellular location">
    <subcellularLocation>
        <location evidence="1">Cell inner membrane</location>
        <topology evidence="1">Multi-pass membrane protein</topology>
    </subcellularLocation>
    <subcellularLocation>
        <location evidence="8">Cell membrane</location>
        <topology evidence="8">Multi-pass membrane protein</topology>
    </subcellularLocation>
</comment>